<gene>
    <name evidence="1" type="ORF">BN962_p00002</name>
</gene>
<reference evidence="1" key="1">
    <citation type="submission" date="2014-07" db="EMBL/GenBank/DDBJ databases">
        <authorList>
            <person name="Remaud-Simeon Magali"/>
            <person name="Passerini Delphine"/>
        </authorList>
    </citation>
    <scope>NUCLEOTIDE SEQUENCE</scope>
    <source>
        <strain evidence="1">NRRL B-742</strain>
        <plasmid evidence="1">1</plasmid>
    </source>
</reference>
<geneLocation type="plasmid" evidence="1">
    <name>1</name>
</geneLocation>
<keyword evidence="1" id="KW-0614">Plasmid</keyword>
<protein>
    <submittedName>
        <fullName evidence="1">Uncharacterized protein</fullName>
    </submittedName>
</protein>
<dbReference type="AlphaFoldDB" id="A0A098DN26"/>
<name>A0A098DN26_LEUCI</name>
<sequence length="30" mass="3446">MTMTTSLDIETQKNHFELWSVTSGDFVITI</sequence>
<accession>A0A098DN26</accession>
<proteinExistence type="predicted"/>
<organism evidence="1">
    <name type="scientific">Leuconostoc citreum</name>
    <dbReference type="NCBI Taxonomy" id="33964"/>
    <lineage>
        <taxon>Bacteria</taxon>
        <taxon>Bacillati</taxon>
        <taxon>Bacillota</taxon>
        <taxon>Bacilli</taxon>
        <taxon>Lactobacillales</taxon>
        <taxon>Lactobacillaceae</taxon>
        <taxon>Leuconostoc</taxon>
    </lineage>
</organism>
<dbReference type="EMBL" id="LN610406">
    <property type="protein sequence ID" value="CEF82703.1"/>
    <property type="molecule type" value="Genomic_DNA"/>
</dbReference>
<evidence type="ECO:0000313" key="1">
    <source>
        <dbReference type="EMBL" id="CEF82703.1"/>
    </source>
</evidence>